<dbReference type="EMBL" id="UAVU01000003">
    <property type="protein sequence ID" value="SQA96974.1"/>
    <property type="molecule type" value="Genomic_DNA"/>
</dbReference>
<gene>
    <name evidence="1" type="ORF">NCTC12120_00747</name>
</gene>
<name>A0A2X2SY82_9ENTR</name>
<dbReference type="AlphaFoldDB" id="A0A2X2SY82"/>
<organism evidence="1 2">
    <name type="scientific">Cedecea neteri</name>
    <dbReference type="NCBI Taxonomy" id="158822"/>
    <lineage>
        <taxon>Bacteria</taxon>
        <taxon>Pseudomonadati</taxon>
        <taxon>Pseudomonadota</taxon>
        <taxon>Gammaproteobacteria</taxon>
        <taxon>Enterobacterales</taxon>
        <taxon>Enterobacteriaceae</taxon>
        <taxon>Cedecea</taxon>
    </lineage>
</organism>
<accession>A0A2X2SY82</accession>
<dbReference type="Proteomes" id="UP000251197">
    <property type="component" value="Unassembled WGS sequence"/>
</dbReference>
<evidence type="ECO:0000313" key="2">
    <source>
        <dbReference type="Proteomes" id="UP000251197"/>
    </source>
</evidence>
<proteinExistence type="predicted"/>
<evidence type="ECO:0000313" key="1">
    <source>
        <dbReference type="EMBL" id="SQA96974.1"/>
    </source>
</evidence>
<protein>
    <submittedName>
        <fullName evidence="1">Uncharacterized protein</fullName>
    </submittedName>
</protein>
<sequence length="41" mass="4477">MSSVTLTAFMQGQQIAQGNLSELLRQIKATPIGQRAGVYLR</sequence>
<reference evidence="1 2" key="1">
    <citation type="submission" date="2018-06" db="EMBL/GenBank/DDBJ databases">
        <authorList>
            <consortium name="Pathogen Informatics"/>
            <person name="Doyle S."/>
        </authorList>
    </citation>
    <scope>NUCLEOTIDE SEQUENCE [LARGE SCALE GENOMIC DNA]</scope>
    <source>
        <strain evidence="1 2">NCTC12120</strain>
    </source>
</reference>